<dbReference type="GO" id="GO:0003779">
    <property type="term" value="F:actin binding"/>
    <property type="evidence" value="ECO:0000318"/>
    <property type="project" value="GO_Central"/>
</dbReference>
<dbReference type="GO" id="GO:0030036">
    <property type="term" value="P:actin cytoskeleton organization"/>
    <property type="evidence" value="ECO:0000318"/>
    <property type="project" value="GO_Central"/>
</dbReference>
<dbReference type="PANTHER" id="PTHR12751">
    <property type="entry name" value="PHOSPHATASE AND ACTIN REGULATOR PHACTR"/>
    <property type="match status" value="1"/>
</dbReference>
<dbReference type="Proteomes" id="UP000001357">
    <property type="component" value="Unassembled WGS sequence"/>
</dbReference>
<dbReference type="InParanoid" id="A9V263"/>
<evidence type="ECO:0000256" key="3">
    <source>
        <dbReference type="ARBA" id="ARBA00023203"/>
    </source>
</evidence>
<keyword evidence="2" id="KW-0677">Repeat</keyword>
<feature type="compositionally biased region" description="Polar residues" evidence="4">
    <location>
        <begin position="1"/>
        <end position="23"/>
    </location>
</feature>
<evidence type="ECO:0000256" key="1">
    <source>
        <dbReference type="ARBA" id="ARBA00009795"/>
    </source>
</evidence>
<dbReference type="EMBL" id="CH991555">
    <property type="protein sequence ID" value="EDQ88324.1"/>
    <property type="molecule type" value="Genomic_DNA"/>
</dbReference>
<evidence type="ECO:0000256" key="4">
    <source>
        <dbReference type="SAM" id="MobiDB-lite"/>
    </source>
</evidence>
<feature type="region of interest" description="Disordered" evidence="4">
    <location>
        <begin position="197"/>
        <end position="223"/>
    </location>
</feature>
<feature type="region of interest" description="Disordered" evidence="4">
    <location>
        <begin position="242"/>
        <end position="271"/>
    </location>
</feature>
<sequence length="421" mass="47238">MMMEATLSSSQLVSPTFTAATKQSSPASSYSSIKSRLSKSRSSRTPSTPPASDSPKPATSSSLSVINRIAATMRPRAYSDSTAMRKRHNQDKQQQQQSQDQLQSQALSQKLSSLPRTSSLRESMPRTASKGPVKRLTKRVTSLFTRSNSSSALPQMEQSSELRCQAHRSESNPSLINNCAICKAIVVDSLCASAEAMSSSDQNTPRSAPKFMSSLRRGNNPFRRHRRLSANLVAQSVQLEARLDTRPSPEAAASSVGFVQTSDAQPARKRRDSLEVLRERRARLQDKIDADPQDHKLDIRIALRRKLSLRSDSEALTQRNILHAESNSERAQRRSEIEESLTEQLSRRASVDLLKANRILHFEAYTDVSLTWGCDLYDRKSDKPWTRLTGQDKIRIRAELNDYKLTEMMVHPDSAHMTRFH</sequence>
<evidence type="ECO:0008006" key="7">
    <source>
        <dbReference type="Google" id="ProtNLM"/>
    </source>
</evidence>
<feature type="region of interest" description="Disordered" evidence="4">
    <location>
        <begin position="1"/>
        <end position="137"/>
    </location>
</feature>
<dbReference type="eggNOG" id="KOG4339">
    <property type="taxonomic scope" value="Eukaryota"/>
</dbReference>
<organism evidence="5 6">
    <name type="scientific">Monosiga brevicollis</name>
    <name type="common">Choanoflagellate</name>
    <dbReference type="NCBI Taxonomy" id="81824"/>
    <lineage>
        <taxon>Eukaryota</taxon>
        <taxon>Choanoflagellata</taxon>
        <taxon>Craspedida</taxon>
        <taxon>Salpingoecidae</taxon>
        <taxon>Monosiga</taxon>
    </lineage>
</organism>
<name>A9V263_MONBE</name>
<dbReference type="RefSeq" id="XP_001746917.1">
    <property type="nucleotide sequence ID" value="XM_001746865.1"/>
</dbReference>
<keyword evidence="3" id="KW-0009">Actin-binding</keyword>
<evidence type="ECO:0000256" key="2">
    <source>
        <dbReference type="ARBA" id="ARBA00022737"/>
    </source>
</evidence>
<reference evidence="5 6" key="1">
    <citation type="journal article" date="2008" name="Nature">
        <title>The genome of the choanoflagellate Monosiga brevicollis and the origin of metazoans.</title>
        <authorList>
            <consortium name="JGI Sequencing"/>
            <person name="King N."/>
            <person name="Westbrook M.J."/>
            <person name="Young S.L."/>
            <person name="Kuo A."/>
            <person name="Abedin M."/>
            <person name="Chapman J."/>
            <person name="Fairclough S."/>
            <person name="Hellsten U."/>
            <person name="Isogai Y."/>
            <person name="Letunic I."/>
            <person name="Marr M."/>
            <person name="Pincus D."/>
            <person name="Putnam N."/>
            <person name="Rokas A."/>
            <person name="Wright K.J."/>
            <person name="Zuzow R."/>
            <person name="Dirks W."/>
            <person name="Good M."/>
            <person name="Goodstein D."/>
            <person name="Lemons D."/>
            <person name="Li W."/>
            <person name="Lyons J.B."/>
            <person name="Morris A."/>
            <person name="Nichols S."/>
            <person name="Richter D.J."/>
            <person name="Salamov A."/>
            <person name="Bork P."/>
            <person name="Lim W.A."/>
            <person name="Manning G."/>
            <person name="Miller W.T."/>
            <person name="McGinnis W."/>
            <person name="Shapiro H."/>
            <person name="Tjian R."/>
            <person name="Grigoriev I.V."/>
            <person name="Rokhsar D."/>
        </authorList>
    </citation>
    <scope>NUCLEOTIDE SEQUENCE [LARGE SCALE GENOMIC DNA]</scope>
    <source>
        <strain evidence="6">MX1 / ATCC 50154</strain>
    </source>
</reference>
<dbReference type="GeneID" id="5892048"/>
<dbReference type="KEGG" id="mbr:MONBRDRAFT_9130"/>
<proteinExistence type="inferred from homology"/>
<feature type="compositionally biased region" description="Low complexity" evidence="4">
    <location>
        <begin position="24"/>
        <end position="35"/>
    </location>
</feature>
<feature type="compositionally biased region" description="Low complexity" evidence="4">
    <location>
        <begin position="92"/>
        <end position="114"/>
    </location>
</feature>
<evidence type="ECO:0000313" key="6">
    <source>
        <dbReference type="Proteomes" id="UP000001357"/>
    </source>
</evidence>
<feature type="compositionally biased region" description="Low complexity" evidence="4">
    <location>
        <begin position="43"/>
        <end position="64"/>
    </location>
</feature>
<feature type="compositionally biased region" description="Polar residues" evidence="4">
    <location>
        <begin position="197"/>
        <end position="206"/>
    </location>
</feature>
<keyword evidence="6" id="KW-1185">Reference proteome</keyword>
<dbReference type="PANTHER" id="PTHR12751:SF18">
    <property type="entry name" value="PHOSPHATASE AND ACTIN REGULATOR 1"/>
    <property type="match status" value="1"/>
</dbReference>
<dbReference type="InterPro" id="IPR004018">
    <property type="entry name" value="RPEL_repeat"/>
</dbReference>
<dbReference type="AlphaFoldDB" id="A9V263"/>
<protein>
    <recommendedName>
        <fullName evidence="7">Phosphatase and actin regulator</fullName>
    </recommendedName>
</protein>
<evidence type="ECO:0000313" key="5">
    <source>
        <dbReference type="EMBL" id="EDQ88324.1"/>
    </source>
</evidence>
<gene>
    <name evidence="5" type="ORF">MONBRDRAFT_9130</name>
</gene>
<comment type="similarity">
    <text evidence="1">Belongs to the phosphatase and actin regulator family.</text>
</comment>
<accession>A9V263</accession>
<dbReference type="Gene3D" id="6.10.140.1750">
    <property type="match status" value="1"/>
</dbReference>
<dbReference type="SMART" id="SM00707">
    <property type="entry name" value="RPEL"/>
    <property type="match status" value="2"/>
</dbReference>